<evidence type="ECO:0000259" key="1">
    <source>
        <dbReference type="Pfam" id="PF03205"/>
    </source>
</evidence>
<organism evidence="2 3">
    <name type="scientific">Saccharolobus caldissimus</name>
    <dbReference type="NCBI Taxonomy" id="1702097"/>
    <lineage>
        <taxon>Archaea</taxon>
        <taxon>Thermoproteota</taxon>
        <taxon>Thermoprotei</taxon>
        <taxon>Sulfolobales</taxon>
        <taxon>Sulfolobaceae</taxon>
        <taxon>Saccharolobus</taxon>
    </lineage>
</organism>
<dbReference type="NCBIfam" id="TIGR00176">
    <property type="entry name" value="mobB"/>
    <property type="match status" value="1"/>
</dbReference>
<dbReference type="PANTHER" id="PTHR40072:SF1">
    <property type="entry name" value="MOLYBDOPTERIN-GUANINE DINUCLEOTIDE BIOSYNTHESIS ADAPTER PROTEIN"/>
    <property type="match status" value="1"/>
</dbReference>
<dbReference type="GeneID" id="68865036"/>
<dbReference type="KEGG" id="scas:SACC_03080"/>
<dbReference type="PANTHER" id="PTHR40072">
    <property type="entry name" value="MOLYBDOPTERIN-GUANINE DINUCLEOTIDE BIOSYNTHESIS ADAPTER PROTEIN-RELATED"/>
    <property type="match status" value="1"/>
</dbReference>
<feature type="domain" description="Molybdopterin-guanine dinucleotide biosynthesis protein B (MobB)" evidence="1">
    <location>
        <begin position="4"/>
        <end position="101"/>
    </location>
</feature>
<dbReference type="Gene3D" id="3.40.50.300">
    <property type="entry name" value="P-loop containing nucleotide triphosphate hydrolases"/>
    <property type="match status" value="1"/>
</dbReference>
<dbReference type="Pfam" id="PF03205">
    <property type="entry name" value="MobB"/>
    <property type="match status" value="1"/>
</dbReference>
<dbReference type="EMBL" id="AP025226">
    <property type="protein sequence ID" value="BDB97291.1"/>
    <property type="molecule type" value="Genomic_DNA"/>
</dbReference>
<dbReference type="SUPFAM" id="SSF52540">
    <property type="entry name" value="P-loop containing nucleoside triphosphate hydrolases"/>
    <property type="match status" value="1"/>
</dbReference>
<dbReference type="InterPro" id="IPR052539">
    <property type="entry name" value="MGD_biosynthesis_adapter"/>
</dbReference>
<dbReference type="GO" id="GO:0006777">
    <property type="term" value="P:Mo-molybdopterin cofactor biosynthetic process"/>
    <property type="evidence" value="ECO:0007669"/>
    <property type="project" value="InterPro"/>
</dbReference>
<accession>A0AAQ4CNB0</accession>
<dbReference type="GO" id="GO:0005525">
    <property type="term" value="F:GTP binding"/>
    <property type="evidence" value="ECO:0007669"/>
    <property type="project" value="InterPro"/>
</dbReference>
<proteinExistence type="predicted"/>
<evidence type="ECO:0000313" key="3">
    <source>
        <dbReference type="Proteomes" id="UP001319921"/>
    </source>
</evidence>
<dbReference type="RefSeq" id="WP_229571302.1">
    <property type="nucleotide sequence ID" value="NZ_AP025226.1"/>
</dbReference>
<evidence type="ECO:0000313" key="2">
    <source>
        <dbReference type="EMBL" id="BDB97291.1"/>
    </source>
</evidence>
<dbReference type="InterPro" id="IPR027417">
    <property type="entry name" value="P-loop_NTPase"/>
</dbReference>
<name>A0AAQ4CNB0_9CREN</name>
<dbReference type="InterPro" id="IPR004435">
    <property type="entry name" value="MobB_dom"/>
</dbReference>
<keyword evidence="3" id="KW-1185">Reference proteome</keyword>
<dbReference type="AlphaFoldDB" id="A0AAQ4CNB0"/>
<gene>
    <name evidence="2" type="ORF">SACC_03080</name>
</gene>
<dbReference type="Proteomes" id="UP001319921">
    <property type="component" value="Chromosome"/>
</dbReference>
<sequence>MVCIFHVVGKKDTGKTGVIERVVKEFKEKGFRVAVIKHSHHKIDLAGKDTDRFRSAGSDYILFQEDDYESILFIPKISSITLLSLLPVDIIVIEGFSNIEIGRKYLIENPRDIEKIAKAIISDASQCQRIKVNLKINGNITEISSDNPMLLLLYNLMKVLGITDVSSS</sequence>
<reference evidence="2 3" key="1">
    <citation type="journal article" date="2022" name="Microbiol. Resour. Announc.">
        <title>Complete Genome Sequence of the Hyperthermophilic and Acidophilic Archaeon Saccharolobus caldissimus Strain HS-3T.</title>
        <authorList>
            <person name="Sakai H.D."/>
            <person name="Kurosawa N."/>
        </authorList>
    </citation>
    <scope>NUCLEOTIDE SEQUENCE [LARGE SCALE GENOMIC DNA]</scope>
    <source>
        <strain evidence="2 3">JCM32116</strain>
    </source>
</reference>
<protein>
    <submittedName>
        <fullName evidence="2">Molybdopterin-guanine dinucleotide biosynthesis protein MobB</fullName>
    </submittedName>
</protein>